<evidence type="ECO:0000256" key="6">
    <source>
        <dbReference type="ARBA" id="ARBA00022927"/>
    </source>
</evidence>
<dbReference type="InterPro" id="IPR011993">
    <property type="entry name" value="PH-like_dom_sf"/>
</dbReference>
<evidence type="ECO:0000256" key="1">
    <source>
        <dbReference type="ARBA" id="ARBA00004398"/>
    </source>
</evidence>
<dbReference type="InterPro" id="IPR032403">
    <property type="entry name" value="Exo84_C"/>
</dbReference>
<evidence type="ECO:0000256" key="7">
    <source>
        <dbReference type="SAM" id="MobiDB-lite"/>
    </source>
</evidence>
<dbReference type="InterPro" id="IPR042560">
    <property type="entry name" value="Exo84_C_2"/>
</dbReference>
<dbReference type="OMA" id="RTTRESM"/>
<evidence type="ECO:0000259" key="8">
    <source>
        <dbReference type="Pfam" id="PF16528"/>
    </source>
</evidence>
<keyword evidence="10" id="KW-1185">Reference proteome</keyword>
<comment type="similarity">
    <text evidence="2">Belongs to the EXO84 family.</text>
</comment>
<dbReference type="PANTHER" id="PTHR21426">
    <property type="entry name" value="EXOCYST COMPLEX COMPONENT 8"/>
    <property type="match status" value="1"/>
</dbReference>
<feature type="compositionally biased region" description="Basic and acidic residues" evidence="7">
    <location>
        <begin position="22"/>
        <end position="35"/>
    </location>
</feature>
<name>A0A139ALB8_GONPJ</name>
<evidence type="ECO:0000313" key="10">
    <source>
        <dbReference type="Proteomes" id="UP000070544"/>
    </source>
</evidence>
<dbReference type="GO" id="GO:0015031">
    <property type="term" value="P:protein transport"/>
    <property type="evidence" value="ECO:0007669"/>
    <property type="project" value="UniProtKB-KW"/>
</dbReference>
<keyword evidence="4" id="KW-0813">Transport</keyword>
<dbReference type="InterPro" id="IPR016159">
    <property type="entry name" value="Cullin_repeat-like_dom_sf"/>
</dbReference>
<gene>
    <name evidence="9" type="ORF">M427DRAFT_54516</name>
</gene>
<dbReference type="SUPFAM" id="SSF74788">
    <property type="entry name" value="Cullin repeat-like"/>
    <property type="match status" value="1"/>
</dbReference>
<comment type="subcellular location">
    <subcellularLocation>
        <location evidence="1">Cytoplasmic vesicle</location>
        <location evidence="1">Secretory vesicle</location>
    </subcellularLocation>
</comment>
<dbReference type="Pfam" id="PF25345">
    <property type="entry name" value="PH_EXO84"/>
    <property type="match status" value="1"/>
</dbReference>
<feature type="domain" description="Exocyst component Exo84 C-terminal" evidence="8">
    <location>
        <begin position="390"/>
        <end position="590"/>
    </location>
</feature>
<feature type="compositionally biased region" description="Basic and acidic residues" evidence="7">
    <location>
        <begin position="181"/>
        <end position="195"/>
    </location>
</feature>
<dbReference type="STRING" id="1344416.A0A139ALB8"/>
<evidence type="ECO:0000256" key="4">
    <source>
        <dbReference type="ARBA" id="ARBA00022448"/>
    </source>
</evidence>
<keyword evidence="5" id="KW-0268">Exocytosis</keyword>
<feature type="region of interest" description="Disordered" evidence="7">
    <location>
        <begin position="136"/>
        <end position="195"/>
    </location>
</feature>
<evidence type="ECO:0000313" key="9">
    <source>
        <dbReference type="EMBL" id="KXS17582.1"/>
    </source>
</evidence>
<evidence type="ECO:0000256" key="5">
    <source>
        <dbReference type="ARBA" id="ARBA00022483"/>
    </source>
</evidence>
<dbReference type="GO" id="GO:0000145">
    <property type="term" value="C:exocyst"/>
    <property type="evidence" value="ECO:0007669"/>
    <property type="project" value="InterPro"/>
</dbReference>
<dbReference type="Pfam" id="PF16528">
    <property type="entry name" value="Exo84_C"/>
    <property type="match status" value="1"/>
</dbReference>
<reference evidence="9 10" key="1">
    <citation type="journal article" date="2015" name="Genome Biol. Evol.">
        <title>Phylogenomic analyses indicate that early fungi evolved digesting cell walls of algal ancestors of land plants.</title>
        <authorList>
            <person name="Chang Y."/>
            <person name="Wang S."/>
            <person name="Sekimoto S."/>
            <person name="Aerts A.L."/>
            <person name="Choi C."/>
            <person name="Clum A."/>
            <person name="LaButti K.M."/>
            <person name="Lindquist E.A."/>
            <person name="Yee Ngan C."/>
            <person name="Ohm R.A."/>
            <person name="Salamov A.A."/>
            <person name="Grigoriev I.V."/>
            <person name="Spatafora J.W."/>
            <person name="Berbee M.L."/>
        </authorList>
    </citation>
    <scope>NUCLEOTIDE SEQUENCE [LARGE SCALE GENOMIC DNA]</scope>
    <source>
        <strain evidence="9 10">JEL478</strain>
    </source>
</reference>
<dbReference type="Pfam" id="PF08700">
    <property type="entry name" value="VPS51_Exo84_N"/>
    <property type="match status" value="1"/>
</dbReference>
<dbReference type="AlphaFoldDB" id="A0A139ALB8"/>
<dbReference type="GO" id="GO:0006887">
    <property type="term" value="P:exocytosis"/>
    <property type="evidence" value="ECO:0007669"/>
    <property type="project" value="UniProtKB-KW"/>
</dbReference>
<dbReference type="InterPro" id="IPR042561">
    <property type="entry name" value="Exo84_C_1"/>
</dbReference>
<dbReference type="PANTHER" id="PTHR21426:SF12">
    <property type="entry name" value="EXOCYST COMPLEX COMPONENT 8"/>
    <property type="match status" value="1"/>
</dbReference>
<sequence length="931" mass="105083">MAQFSRTTRESMSLGRSNGVMKDQDSRRDQREQSRDFGGSGLDIQVSAFMDKDFSPELYVQKQLPSLSEDTVRTVHSTLADAKDTAAADLQRSIYRNYTEFIAISKEVSKLESDVLILRGLLGDLKTINETLREDAGLDRAPGTHSPEPVSGPSIRHNSAGDDSRGITSPPHSRRGSMAEGLDRSRDKVERDREKEDLAAAERVYDVVDGLSKLLPSSPNRRLLRDTSAFHEVSSSSFKQKQSCQMFLFSDALVIAGRRRNLMGSGKGRMQAERCWMLSEIAVIDMKDSPEITNGLKIMKHPDVFIYRCDAPEIKKQWLAALKKAADEHVMARRKERDAGARQALMGMANSSKQPSFISSDNSPLRKQSLIGKHDKGPQMRDQISMMDMRWLTELPDELDVFIALREFDEAVEQTDKAKLIIAQVITESPRVRSLRLAVEERVTRLAGVISQELANPLSTRAQVKCNIDRLLRLGLGEQAREIFLTARSSLIKHRVRQLQFDGDITQYIAELAVVVFTIIRNTCDWYTSSFKESGMASGFLKWVKTEIEQYAAIFRRQIFDAGQNFAVIADCLQATVEQSRTLREVGLDLNFMLEHLFLDDILNAIDAYGRRCYEAVVASIAKDPLTIVASDDKAGDLRAGLKVTQSAYTFYDVVVEFMNDMSLLVTLSLYEKIVSSFVGLFNGYLTILSETVKDSLMKDAQVLAIMCDEVFVVDEFLPRIIAQLSHRFDRPIPELEELLTVGRALVAHTMETYCVWRSTSLTHSEIFPFETIDYSSNRGISENARPTESVTRLIQEIHTIAVQIESPPLDKFSIVATLIEQLLLHMLEPKAWEHPERPNEARPIGFGGVQQLVLDVHFFLRVCESYVTERANEMADDVCERGLRIYLQGNKSTTELKTGDWYDMRVEDCISRYGGEFLHLGEKNVNTNGK</sequence>
<dbReference type="InterPro" id="IPR033961">
    <property type="entry name" value="Exo84"/>
</dbReference>
<dbReference type="Gene3D" id="2.30.29.30">
    <property type="entry name" value="Pleckstrin-homology domain (PH domain)/Phosphotyrosine-binding domain (PTB)"/>
    <property type="match status" value="1"/>
</dbReference>
<keyword evidence="6" id="KW-0653">Protein transport</keyword>
<accession>A0A139ALB8</accession>
<evidence type="ECO:0000256" key="3">
    <source>
        <dbReference type="ARBA" id="ARBA00021269"/>
    </source>
</evidence>
<evidence type="ECO:0000256" key="2">
    <source>
        <dbReference type="ARBA" id="ARBA00007210"/>
    </source>
</evidence>
<dbReference type="Proteomes" id="UP000070544">
    <property type="component" value="Unassembled WGS sequence"/>
</dbReference>
<dbReference type="Gene3D" id="1.20.58.1210">
    <property type="entry name" value="Exo84p, N-terminal helical domain"/>
    <property type="match status" value="1"/>
</dbReference>
<dbReference type="Gene3D" id="1.20.58.1220">
    <property type="entry name" value="Exo84p, C-terminal helical domain"/>
    <property type="match status" value="1"/>
</dbReference>
<protein>
    <recommendedName>
        <fullName evidence="3">Exocyst complex component EXO84</fullName>
    </recommendedName>
</protein>
<dbReference type="EMBL" id="KQ965746">
    <property type="protein sequence ID" value="KXS17582.1"/>
    <property type="molecule type" value="Genomic_DNA"/>
</dbReference>
<dbReference type="SUPFAM" id="SSF50729">
    <property type="entry name" value="PH domain-like"/>
    <property type="match status" value="1"/>
</dbReference>
<proteinExistence type="inferred from homology"/>
<dbReference type="GO" id="GO:0006893">
    <property type="term" value="P:Golgi to plasma membrane transport"/>
    <property type="evidence" value="ECO:0007669"/>
    <property type="project" value="TreeGrafter"/>
</dbReference>
<organism evidence="9 10">
    <name type="scientific">Gonapodya prolifera (strain JEL478)</name>
    <name type="common">Monoblepharis prolifera</name>
    <dbReference type="NCBI Taxonomy" id="1344416"/>
    <lineage>
        <taxon>Eukaryota</taxon>
        <taxon>Fungi</taxon>
        <taxon>Fungi incertae sedis</taxon>
        <taxon>Chytridiomycota</taxon>
        <taxon>Chytridiomycota incertae sedis</taxon>
        <taxon>Monoblepharidomycetes</taxon>
        <taxon>Monoblepharidales</taxon>
        <taxon>Gonapodyaceae</taxon>
        <taxon>Gonapodya</taxon>
    </lineage>
</organism>
<dbReference type="GO" id="GO:0030133">
    <property type="term" value="C:transport vesicle"/>
    <property type="evidence" value="ECO:0007669"/>
    <property type="project" value="UniProtKB-SubCell"/>
</dbReference>
<dbReference type="OrthoDB" id="642193at2759"/>
<feature type="compositionally biased region" description="Polar residues" evidence="7">
    <location>
        <begin position="1"/>
        <end position="16"/>
    </location>
</feature>
<feature type="region of interest" description="Disordered" evidence="7">
    <location>
        <begin position="1"/>
        <end position="40"/>
    </location>
</feature>